<evidence type="ECO:0000313" key="15">
    <source>
        <dbReference type="EMBL" id="MST80315.1"/>
    </source>
</evidence>
<organism evidence="15 16">
    <name type="scientific">Lactobacillus equicursoris</name>
    <dbReference type="NCBI Taxonomy" id="420645"/>
    <lineage>
        <taxon>Bacteria</taxon>
        <taxon>Bacillati</taxon>
        <taxon>Bacillota</taxon>
        <taxon>Bacilli</taxon>
        <taxon>Lactobacillales</taxon>
        <taxon>Lactobacillaceae</taxon>
        <taxon>Lactobacillus</taxon>
    </lineage>
</organism>
<keyword evidence="11 12" id="KW-0742">SOS response</keyword>
<dbReference type="NCBIfam" id="TIGR00611">
    <property type="entry name" value="recf"/>
    <property type="match status" value="1"/>
</dbReference>
<dbReference type="GO" id="GO:0003697">
    <property type="term" value="F:single-stranded DNA binding"/>
    <property type="evidence" value="ECO:0007669"/>
    <property type="project" value="UniProtKB-UniRule"/>
</dbReference>
<keyword evidence="9 12" id="KW-0238">DNA-binding</keyword>
<keyword evidence="6 12" id="KW-0547">Nucleotide-binding</keyword>
<dbReference type="GO" id="GO:0000731">
    <property type="term" value="P:DNA synthesis involved in DNA repair"/>
    <property type="evidence" value="ECO:0007669"/>
    <property type="project" value="TreeGrafter"/>
</dbReference>
<evidence type="ECO:0000259" key="14">
    <source>
        <dbReference type="Pfam" id="PF02463"/>
    </source>
</evidence>
<dbReference type="InterPro" id="IPR027417">
    <property type="entry name" value="P-loop_NTPase"/>
</dbReference>
<keyword evidence="8 12" id="KW-0067">ATP-binding</keyword>
<dbReference type="CDD" id="cd03242">
    <property type="entry name" value="ABC_RecF"/>
    <property type="match status" value="1"/>
</dbReference>
<dbReference type="Pfam" id="PF02463">
    <property type="entry name" value="SMC_N"/>
    <property type="match status" value="1"/>
</dbReference>
<dbReference type="InterPro" id="IPR018078">
    <property type="entry name" value="DNA-binding_RecF_CS"/>
</dbReference>
<keyword evidence="5 12" id="KW-0235">DNA replication</keyword>
<dbReference type="PROSITE" id="PS00617">
    <property type="entry name" value="RECF_1"/>
    <property type="match status" value="1"/>
</dbReference>
<dbReference type="PANTHER" id="PTHR32182:SF0">
    <property type="entry name" value="DNA REPLICATION AND REPAIR PROTEIN RECF"/>
    <property type="match status" value="1"/>
</dbReference>
<evidence type="ECO:0000256" key="3">
    <source>
        <dbReference type="ARBA" id="ARBA00020170"/>
    </source>
</evidence>
<evidence type="ECO:0000256" key="13">
    <source>
        <dbReference type="RuleBase" id="RU000578"/>
    </source>
</evidence>
<comment type="function">
    <text evidence="12 13">The RecF protein is involved in DNA metabolism; it is required for DNA replication and normal SOS inducibility. RecF binds preferentially to single-stranded, linear DNA. It also seems to bind ATP.</text>
</comment>
<evidence type="ECO:0000256" key="2">
    <source>
        <dbReference type="ARBA" id="ARBA00008016"/>
    </source>
</evidence>
<feature type="binding site" evidence="12">
    <location>
        <begin position="30"/>
        <end position="37"/>
    </location>
    <ligand>
        <name>ATP</name>
        <dbReference type="ChEBI" id="CHEBI:30616"/>
    </ligand>
</feature>
<dbReference type="Gene3D" id="1.20.1050.90">
    <property type="entry name" value="RecF/RecN/SMC, N-terminal domain"/>
    <property type="match status" value="1"/>
</dbReference>
<comment type="subcellular location">
    <subcellularLocation>
        <location evidence="1 12 13">Cytoplasm</location>
    </subcellularLocation>
</comment>
<dbReference type="EMBL" id="VUMW01000024">
    <property type="protein sequence ID" value="MST80315.1"/>
    <property type="molecule type" value="Genomic_DNA"/>
</dbReference>
<dbReference type="Gene3D" id="3.40.50.300">
    <property type="entry name" value="P-loop containing nucleotide triphosphate hydrolases"/>
    <property type="match status" value="1"/>
</dbReference>
<dbReference type="SUPFAM" id="SSF52540">
    <property type="entry name" value="P-loop containing nucleoside triphosphate hydrolases"/>
    <property type="match status" value="1"/>
</dbReference>
<evidence type="ECO:0000256" key="1">
    <source>
        <dbReference type="ARBA" id="ARBA00004496"/>
    </source>
</evidence>
<evidence type="ECO:0000256" key="10">
    <source>
        <dbReference type="ARBA" id="ARBA00023204"/>
    </source>
</evidence>
<dbReference type="InterPro" id="IPR042174">
    <property type="entry name" value="RecF_2"/>
</dbReference>
<dbReference type="InterPro" id="IPR003395">
    <property type="entry name" value="RecF/RecN/SMC_N"/>
</dbReference>
<dbReference type="GO" id="GO:0005737">
    <property type="term" value="C:cytoplasm"/>
    <property type="evidence" value="ECO:0007669"/>
    <property type="project" value="UniProtKB-SubCell"/>
</dbReference>
<evidence type="ECO:0000313" key="16">
    <source>
        <dbReference type="Proteomes" id="UP000452141"/>
    </source>
</evidence>
<dbReference type="PROSITE" id="PS00618">
    <property type="entry name" value="RECF_2"/>
    <property type="match status" value="1"/>
</dbReference>
<evidence type="ECO:0000256" key="12">
    <source>
        <dbReference type="HAMAP-Rule" id="MF_00365"/>
    </source>
</evidence>
<comment type="similarity">
    <text evidence="2 12 13">Belongs to the RecF family.</text>
</comment>
<keyword evidence="10 12" id="KW-0234">DNA repair</keyword>
<reference evidence="15 16" key="1">
    <citation type="submission" date="2019-08" db="EMBL/GenBank/DDBJ databases">
        <title>In-depth cultivation of the pig gut microbiome towards novel bacterial diversity and tailored functional studies.</title>
        <authorList>
            <person name="Wylensek D."/>
            <person name="Hitch T.C.A."/>
            <person name="Clavel T."/>
        </authorList>
    </citation>
    <scope>NUCLEOTIDE SEQUENCE [LARGE SCALE GENOMIC DNA]</scope>
    <source>
        <strain evidence="15 16">WCA-470BD-2E</strain>
    </source>
</reference>
<evidence type="ECO:0000256" key="5">
    <source>
        <dbReference type="ARBA" id="ARBA00022705"/>
    </source>
</evidence>
<gene>
    <name evidence="12 15" type="primary">recF</name>
    <name evidence="15" type="ORF">FYJ61_07620</name>
</gene>
<evidence type="ECO:0000256" key="4">
    <source>
        <dbReference type="ARBA" id="ARBA00022490"/>
    </source>
</evidence>
<feature type="domain" description="RecF/RecN/SMC N-terminal" evidence="14">
    <location>
        <begin position="3"/>
        <end position="349"/>
    </location>
</feature>
<accession>A0A844FQ09</accession>
<evidence type="ECO:0000256" key="7">
    <source>
        <dbReference type="ARBA" id="ARBA00022763"/>
    </source>
</evidence>
<dbReference type="GO" id="GO:0005524">
    <property type="term" value="F:ATP binding"/>
    <property type="evidence" value="ECO:0007669"/>
    <property type="project" value="UniProtKB-UniRule"/>
</dbReference>
<dbReference type="AlphaFoldDB" id="A0A844FQ09"/>
<dbReference type="Proteomes" id="UP000452141">
    <property type="component" value="Unassembled WGS sequence"/>
</dbReference>
<dbReference type="HAMAP" id="MF_00365">
    <property type="entry name" value="RecF"/>
    <property type="match status" value="1"/>
</dbReference>
<evidence type="ECO:0000256" key="6">
    <source>
        <dbReference type="ARBA" id="ARBA00022741"/>
    </source>
</evidence>
<name>A0A844FQ09_9LACO</name>
<dbReference type="GO" id="GO:0009432">
    <property type="term" value="P:SOS response"/>
    <property type="evidence" value="ECO:0007669"/>
    <property type="project" value="UniProtKB-UniRule"/>
</dbReference>
<evidence type="ECO:0000256" key="9">
    <source>
        <dbReference type="ARBA" id="ARBA00023125"/>
    </source>
</evidence>
<dbReference type="InterPro" id="IPR001238">
    <property type="entry name" value="DNA-binding_RecF"/>
</dbReference>
<sequence>MYLGRFVQSGFRNLEPLDLTFDPHVNIFLGENAQGKTNLLEAIYFLALSRSHRTNNDRELINFDQDFASLAGRVHQKQVDIDLRLVISKKGKSAWVNRIEQSRLSKYVGHLQAILFSPEDLELVKGAPALRRRFMDLEFGQVNPEYLYFASQYRQSLQQRNNYLKQLAKREASDKVLLSVLTEQVATSASEIISRRYRYLAGLNRHAASAYQAISGAREDLTVIYRPSAKTIEPGDDAQTIKAKLLARFAEIEDDELRRATTLLGPHRDDLEFQLDGKNAHLFASQGQQRSIALSLKLAEIQLIKELTGDEPILLLDDVMSELDQHRQAALLNFIHGKTQTFITTTDLEGISQEIVKQPRIYYIHAGRILEKEEGLNGRRR</sequence>
<comment type="caution">
    <text evidence="15">The sequence shown here is derived from an EMBL/GenBank/DDBJ whole genome shotgun (WGS) entry which is preliminary data.</text>
</comment>
<dbReference type="PANTHER" id="PTHR32182">
    <property type="entry name" value="DNA REPLICATION AND REPAIR PROTEIN RECF"/>
    <property type="match status" value="1"/>
</dbReference>
<dbReference type="RefSeq" id="WP_154487164.1">
    <property type="nucleotide sequence ID" value="NZ_VUMW01000024.1"/>
</dbReference>
<evidence type="ECO:0000256" key="8">
    <source>
        <dbReference type="ARBA" id="ARBA00022840"/>
    </source>
</evidence>
<keyword evidence="7 12" id="KW-0227">DNA damage</keyword>
<dbReference type="GO" id="GO:0006260">
    <property type="term" value="P:DNA replication"/>
    <property type="evidence" value="ECO:0007669"/>
    <property type="project" value="UniProtKB-UniRule"/>
</dbReference>
<protein>
    <recommendedName>
        <fullName evidence="3 12">DNA replication and repair protein RecF</fullName>
    </recommendedName>
</protein>
<dbReference type="GO" id="GO:0006302">
    <property type="term" value="P:double-strand break repair"/>
    <property type="evidence" value="ECO:0007669"/>
    <property type="project" value="TreeGrafter"/>
</dbReference>
<evidence type="ECO:0000256" key="11">
    <source>
        <dbReference type="ARBA" id="ARBA00023236"/>
    </source>
</evidence>
<keyword evidence="4 12" id="KW-0963">Cytoplasm</keyword>
<proteinExistence type="inferred from homology"/>